<dbReference type="EMBL" id="CM043793">
    <property type="protein sequence ID" value="KAI4820436.1"/>
    <property type="molecule type" value="Genomic_DNA"/>
</dbReference>
<organism evidence="1 2">
    <name type="scientific">Chaenocephalus aceratus</name>
    <name type="common">Blackfin icefish</name>
    <name type="synonym">Chaenichthys aceratus</name>
    <dbReference type="NCBI Taxonomy" id="36190"/>
    <lineage>
        <taxon>Eukaryota</taxon>
        <taxon>Metazoa</taxon>
        <taxon>Chordata</taxon>
        <taxon>Craniata</taxon>
        <taxon>Vertebrata</taxon>
        <taxon>Euteleostomi</taxon>
        <taxon>Actinopterygii</taxon>
        <taxon>Neopterygii</taxon>
        <taxon>Teleostei</taxon>
        <taxon>Neoteleostei</taxon>
        <taxon>Acanthomorphata</taxon>
        <taxon>Eupercaria</taxon>
        <taxon>Perciformes</taxon>
        <taxon>Notothenioidei</taxon>
        <taxon>Channichthyidae</taxon>
        <taxon>Chaenocephalus</taxon>
    </lineage>
</organism>
<name>A0ACB9X3N8_CHAAC</name>
<gene>
    <name evidence="1" type="ORF">KUCAC02_028413</name>
</gene>
<sequence>QESRQVHLKLLHGLERPESSEEQEKEEESEIADEEERPNKDEGDGARDLHIDGICPNDFPDILGDVQVLLIRYNIRAKTTSTQCYWQTPLSQEAVAVKPNPDINCLIGPCLTLSPRLRAAALLVTAVAGASSFNVLLSTFSFFSRRFPGFY</sequence>
<accession>A0ACB9X3N8</accession>
<feature type="non-terminal residue" evidence="1">
    <location>
        <position position="1"/>
    </location>
</feature>
<protein>
    <submittedName>
        <fullName evidence="1">Uncharacterized protein</fullName>
    </submittedName>
</protein>
<evidence type="ECO:0000313" key="1">
    <source>
        <dbReference type="EMBL" id="KAI4820436.1"/>
    </source>
</evidence>
<comment type="caution">
    <text evidence="1">The sequence shown here is derived from an EMBL/GenBank/DDBJ whole genome shotgun (WGS) entry which is preliminary data.</text>
</comment>
<evidence type="ECO:0000313" key="2">
    <source>
        <dbReference type="Proteomes" id="UP001057452"/>
    </source>
</evidence>
<dbReference type="Proteomes" id="UP001057452">
    <property type="component" value="Chromosome 9"/>
</dbReference>
<proteinExistence type="predicted"/>
<reference evidence="1" key="1">
    <citation type="submission" date="2022-05" db="EMBL/GenBank/DDBJ databases">
        <title>Chromosome-level genome of Chaenocephalus aceratus.</title>
        <authorList>
            <person name="Park H."/>
        </authorList>
    </citation>
    <scope>NUCLEOTIDE SEQUENCE</scope>
    <source>
        <strain evidence="1">KU_202001</strain>
    </source>
</reference>
<keyword evidence="2" id="KW-1185">Reference proteome</keyword>